<sequence>MIPFDFSYYKSTTPEDAVEMYRVLQDQGKQPYYYAGGTELITLGRIREVYTEAVIDIKGIVECQSLELGKDRLTAGAAVSLARLQESQYFPLLGHVISEIADHTARNKITIGGNLFGHIYYREAALPLLITDTDVVIAGRNGRRRAPLHSIFDERPVLEKGELMIQLTIASGDLSLPGFTVKKRRQWDIGYPLITVASVKKNGKIRVSVSGLCPFPFRDERIEDCLNDTELGFSDRIEQAMRHLPGPVLNDVEGSREYRIFVLKNTLLDVLHELEGKSDAPG</sequence>
<organism evidence="5 6">
    <name type="scientific">Paenibacillus stellifer</name>
    <dbReference type="NCBI Taxonomy" id="169760"/>
    <lineage>
        <taxon>Bacteria</taxon>
        <taxon>Bacillati</taxon>
        <taxon>Bacillota</taxon>
        <taxon>Bacilli</taxon>
        <taxon>Bacillales</taxon>
        <taxon>Paenibacillaceae</taxon>
        <taxon>Paenibacillus</taxon>
    </lineage>
</organism>
<dbReference type="InterPro" id="IPR002346">
    <property type="entry name" value="Mopterin_DH_FAD-bd"/>
</dbReference>
<evidence type="ECO:0000256" key="2">
    <source>
        <dbReference type="ARBA" id="ARBA00022827"/>
    </source>
</evidence>
<accession>A0A089N438</accession>
<dbReference type="InterPro" id="IPR005107">
    <property type="entry name" value="CO_DH_flav_C"/>
</dbReference>
<evidence type="ECO:0000256" key="1">
    <source>
        <dbReference type="ARBA" id="ARBA00022630"/>
    </source>
</evidence>
<dbReference type="RefSeq" id="WP_038695044.1">
    <property type="nucleotide sequence ID" value="NZ_CP009286.1"/>
</dbReference>
<evidence type="ECO:0000256" key="3">
    <source>
        <dbReference type="ARBA" id="ARBA00023002"/>
    </source>
</evidence>
<dbReference type="Proteomes" id="UP000029507">
    <property type="component" value="Chromosome"/>
</dbReference>
<dbReference type="EMBL" id="CP009286">
    <property type="protein sequence ID" value="AIQ63479.1"/>
    <property type="molecule type" value="Genomic_DNA"/>
</dbReference>
<dbReference type="InterPro" id="IPR016166">
    <property type="entry name" value="FAD-bd_PCMH"/>
</dbReference>
<dbReference type="Gene3D" id="3.30.43.10">
    <property type="entry name" value="Uridine Diphospho-n-acetylenolpyruvylglucosamine Reductase, domain 2"/>
    <property type="match status" value="1"/>
</dbReference>
<evidence type="ECO:0000313" key="5">
    <source>
        <dbReference type="EMBL" id="AIQ63479.1"/>
    </source>
</evidence>
<dbReference type="SUPFAM" id="SSF56176">
    <property type="entry name" value="FAD-binding/transporter-associated domain-like"/>
    <property type="match status" value="1"/>
</dbReference>
<dbReference type="SUPFAM" id="SSF55447">
    <property type="entry name" value="CO dehydrogenase flavoprotein C-terminal domain-like"/>
    <property type="match status" value="1"/>
</dbReference>
<gene>
    <name evidence="5" type="ORF">PSTEL_10705</name>
</gene>
<reference evidence="5 6" key="1">
    <citation type="submission" date="2014-08" db="EMBL/GenBank/DDBJ databases">
        <title>Comparative genomics of the Paenibacillus odorifer group.</title>
        <authorList>
            <person name="den Bakker H.C."/>
            <person name="Tsai Y.-C."/>
            <person name="Martin N."/>
            <person name="Korlach J."/>
            <person name="Wiedmann M."/>
        </authorList>
    </citation>
    <scope>NUCLEOTIDE SEQUENCE [LARGE SCALE GENOMIC DNA]</scope>
    <source>
        <strain evidence="5 6">DSM 14472</strain>
    </source>
</reference>
<feature type="domain" description="FAD-binding PCMH-type" evidence="4">
    <location>
        <begin position="1"/>
        <end position="174"/>
    </location>
</feature>
<dbReference type="HOGENOM" id="CLU_058050_5_0_9"/>
<dbReference type="PROSITE" id="PS51387">
    <property type="entry name" value="FAD_PCMH"/>
    <property type="match status" value="1"/>
</dbReference>
<dbReference type="GO" id="GO:0071949">
    <property type="term" value="F:FAD binding"/>
    <property type="evidence" value="ECO:0007669"/>
    <property type="project" value="InterPro"/>
</dbReference>
<dbReference type="Pfam" id="PF00941">
    <property type="entry name" value="FAD_binding_5"/>
    <property type="match status" value="1"/>
</dbReference>
<keyword evidence="2" id="KW-0274">FAD</keyword>
<dbReference type="PANTHER" id="PTHR42659:SF2">
    <property type="entry name" value="XANTHINE DEHYDROGENASE SUBUNIT C-RELATED"/>
    <property type="match status" value="1"/>
</dbReference>
<keyword evidence="1" id="KW-0285">Flavoprotein</keyword>
<dbReference type="AlphaFoldDB" id="A0A089N438"/>
<dbReference type="InterPro" id="IPR016167">
    <property type="entry name" value="FAD-bd_PCMH_sub1"/>
</dbReference>
<dbReference type="InterPro" id="IPR036683">
    <property type="entry name" value="CO_DH_flav_C_dom_sf"/>
</dbReference>
<dbReference type="InterPro" id="IPR016169">
    <property type="entry name" value="FAD-bd_PCMH_sub2"/>
</dbReference>
<keyword evidence="6" id="KW-1185">Reference proteome</keyword>
<dbReference type="PANTHER" id="PTHR42659">
    <property type="entry name" value="XANTHINE DEHYDROGENASE SUBUNIT C-RELATED"/>
    <property type="match status" value="1"/>
</dbReference>
<evidence type="ECO:0000313" key="6">
    <source>
        <dbReference type="Proteomes" id="UP000029507"/>
    </source>
</evidence>
<evidence type="ECO:0000259" key="4">
    <source>
        <dbReference type="PROSITE" id="PS51387"/>
    </source>
</evidence>
<dbReference type="OrthoDB" id="9774454at2"/>
<dbReference type="GO" id="GO:0016491">
    <property type="term" value="F:oxidoreductase activity"/>
    <property type="evidence" value="ECO:0007669"/>
    <property type="project" value="UniProtKB-KW"/>
</dbReference>
<dbReference type="InterPro" id="IPR051312">
    <property type="entry name" value="Diverse_Substr_Oxidored"/>
</dbReference>
<dbReference type="Gene3D" id="3.30.465.10">
    <property type="match status" value="1"/>
</dbReference>
<name>A0A089N438_9BACL</name>
<dbReference type="STRING" id="169760.PSTEL_10705"/>
<protein>
    <submittedName>
        <fullName evidence="5">Xanthine dehydrogenase</fullName>
    </submittedName>
</protein>
<proteinExistence type="predicted"/>
<dbReference type="InterPro" id="IPR036318">
    <property type="entry name" value="FAD-bd_PCMH-like_sf"/>
</dbReference>
<dbReference type="KEGG" id="pste:PSTEL_10705"/>
<keyword evidence="3" id="KW-0560">Oxidoreductase</keyword>
<dbReference type="SMART" id="SM01092">
    <property type="entry name" value="CO_deh_flav_C"/>
    <property type="match status" value="1"/>
</dbReference>